<evidence type="ECO:0000256" key="3">
    <source>
        <dbReference type="ARBA" id="ARBA00023082"/>
    </source>
</evidence>
<dbReference type="InterPro" id="IPR014327">
    <property type="entry name" value="RNA_pol_sigma70_bacteroid"/>
</dbReference>
<feature type="domain" description="RNA polymerase sigma factor 70 region 4 type 2" evidence="6">
    <location>
        <begin position="125"/>
        <end position="176"/>
    </location>
</feature>
<keyword evidence="2" id="KW-0805">Transcription regulation</keyword>
<dbReference type="Pfam" id="PF08281">
    <property type="entry name" value="Sigma70_r4_2"/>
    <property type="match status" value="1"/>
</dbReference>
<dbReference type="GO" id="GO:0016987">
    <property type="term" value="F:sigma factor activity"/>
    <property type="evidence" value="ECO:0007669"/>
    <property type="project" value="UniProtKB-KW"/>
</dbReference>
<comment type="similarity">
    <text evidence="1">Belongs to the sigma-70 factor family. ECF subfamily.</text>
</comment>
<evidence type="ECO:0000313" key="8">
    <source>
        <dbReference type="Proteomes" id="UP000184050"/>
    </source>
</evidence>
<dbReference type="InterPro" id="IPR013249">
    <property type="entry name" value="RNA_pol_sigma70_r4_t2"/>
</dbReference>
<dbReference type="InterPro" id="IPR013324">
    <property type="entry name" value="RNA_pol_sigma_r3/r4-like"/>
</dbReference>
<proteinExistence type="inferred from homology"/>
<dbReference type="Gene3D" id="1.10.1740.10">
    <property type="match status" value="1"/>
</dbReference>
<dbReference type="GO" id="GO:0006352">
    <property type="term" value="P:DNA-templated transcription initiation"/>
    <property type="evidence" value="ECO:0007669"/>
    <property type="project" value="InterPro"/>
</dbReference>
<dbReference type="RefSeq" id="WP_073172332.1">
    <property type="nucleotide sequence ID" value="NZ_FQZE01000031.1"/>
</dbReference>
<dbReference type="PANTHER" id="PTHR43133">
    <property type="entry name" value="RNA POLYMERASE ECF-TYPE SIGMA FACTO"/>
    <property type="match status" value="1"/>
</dbReference>
<evidence type="ECO:0000256" key="1">
    <source>
        <dbReference type="ARBA" id="ARBA00010641"/>
    </source>
</evidence>
<evidence type="ECO:0000256" key="2">
    <source>
        <dbReference type="ARBA" id="ARBA00023015"/>
    </source>
</evidence>
<dbReference type="InterPro" id="IPR014284">
    <property type="entry name" value="RNA_pol_sigma-70_dom"/>
</dbReference>
<evidence type="ECO:0000256" key="4">
    <source>
        <dbReference type="ARBA" id="ARBA00023163"/>
    </source>
</evidence>
<dbReference type="STRING" id="1168035.SAMN05444280_13136"/>
<dbReference type="SUPFAM" id="SSF88659">
    <property type="entry name" value="Sigma3 and sigma4 domains of RNA polymerase sigma factors"/>
    <property type="match status" value="1"/>
</dbReference>
<name>A0A1M6MAS9_9BACT</name>
<dbReference type="Gene3D" id="1.10.10.10">
    <property type="entry name" value="Winged helix-like DNA-binding domain superfamily/Winged helix DNA-binding domain"/>
    <property type="match status" value="1"/>
</dbReference>
<gene>
    <name evidence="7" type="ORF">SAMN05444280_13136</name>
</gene>
<dbReference type="Pfam" id="PF04542">
    <property type="entry name" value="Sigma70_r2"/>
    <property type="match status" value="1"/>
</dbReference>
<dbReference type="OrthoDB" id="1120978at2"/>
<accession>A0A1M6MAS9</accession>
<protein>
    <submittedName>
        <fullName evidence="7">RNA polymerase sigma-70 factor, ECF subfamily</fullName>
    </submittedName>
</protein>
<keyword evidence="4" id="KW-0804">Transcription</keyword>
<dbReference type="InterPro" id="IPR036388">
    <property type="entry name" value="WH-like_DNA-bd_sf"/>
</dbReference>
<dbReference type="Proteomes" id="UP000184050">
    <property type="component" value="Unassembled WGS sequence"/>
</dbReference>
<evidence type="ECO:0000259" key="6">
    <source>
        <dbReference type="Pfam" id="PF08281"/>
    </source>
</evidence>
<dbReference type="GO" id="GO:0003677">
    <property type="term" value="F:DNA binding"/>
    <property type="evidence" value="ECO:0007669"/>
    <property type="project" value="InterPro"/>
</dbReference>
<dbReference type="EMBL" id="FQZE01000031">
    <property type="protein sequence ID" value="SHJ80480.1"/>
    <property type="molecule type" value="Genomic_DNA"/>
</dbReference>
<reference evidence="7 8" key="1">
    <citation type="submission" date="2016-11" db="EMBL/GenBank/DDBJ databases">
        <authorList>
            <person name="Jaros S."/>
            <person name="Januszkiewicz K."/>
            <person name="Wedrychowicz H."/>
        </authorList>
    </citation>
    <scope>NUCLEOTIDE SEQUENCE [LARGE SCALE GENOMIC DNA]</scope>
    <source>
        <strain evidence="7 8">DSM 27063</strain>
    </source>
</reference>
<feature type="domain" description="RNA polymerase sigma-70 region 2" evidence="5">
    <location>
        <begin position="22"/>
        <end position="87"/>
    </location>
</feature>
<dbReference type="InterPro" id="IPR039425">
    <property type="entry name" value="RNA_pol_sigma-70-like"/>
</dbReference>
<dbReference type="NCBIfam" id="TIGR02985">
    <property type="entry name" value="Sig70_bacteroi1"/>
    <property type="match status" value="1"/>
</dbReference>
<sequence length="197" mass="23340">MFDFETKKQLKTGKPAAFKEVFRLLYPRMRGYCKLFIADDNEVEDVIQECFITLWEKRKSINPEKSIESFIFVILRNRCLNVLKSKKIEDRKVEIENLDVNELQYLYQLDFSEKEEKSIEEMLIESFREAVDELPEKMKQVFVACKIQGKKQKEVAEELGISVKMIEKQISKAKLQIRDKLMKQYPSMVVIILLLLS</sequence>
<keyword evidence="8" id="KW-1185">Reference proteome</keyword>
<organism evidence="7 8">
    <name type="scientific">Tangfeifania diversioriginum</name>
    <dbReference type="NCBI Taxonomy" id="1168035"/>
    <lineage>
        <taxon>Bacteria</taxon>
        <taxon>Pseudomonadati</taxon>
        <taxon>Bacteroidota</taxon>
        <taxon>Bacteroidia</taxon>
        <taxon>Marinilabiliales</taxon>
        <taxon>Prolixibacteraceae</taxon>
        <taxon>Tangfeifania</taxon>
    </lineage>
</organism>
<dbReference type="PANTHER" id="PTHR43133:SF46">
    <property type="entry name" value="RNA POLYMERASE SIGMA-70 FACTOR ECF SUBFAMILY"/>
    <property type="match status" value="1"/>
</dbReference>
<dbReference type="InterPro" id="IPR007627">
    <property type="entry name" value="RNA_pol_sigma70_r2"/>
</dbReference>
<dbReference type="AlphaFoldDB" id="A0A1M6MAS9"/>
<dbReference type="NCBIfam" id="TIGR02937">
    <property type="entry name" value="sigma70-ECF"/>
    <property type="match status" value="1"/>
</dbReference>
<keyword evidence="3" id="KW-0731">Sigma factor</keyword>
<evidence type="ECO:0000259" key="5">
    <source>
        <dbReference type="Pfam" id="PF04542"/>
    </source>
</evidence>
<evidence type="ECO:0000313" key="7">
    <source>
        <dbReference type="EMBL" id="SHJ80480.1"/>
    </source>
</evidence>
<dbReference type="InterPro" id="IPR013325">
    <property type="entry name" value="RNA_pol_sigma_r2"/>
</dbReference>
<dbReference type="SUPFAM" id="SSF88946">
    <property type="entry name" value="Sigma2 domain of RNA polymerase sigma factors"/>
    <property type="match status" value="1"/>
</dbReference>
<dbReference type="CDD" id="cd06171">
    <property type="entry name" value="Sigma70_r4"/>
    <property type="match status" value="1"/>
</dbReference>